<evidence type="ECO:0000256" key="2">
    <source>
        <dbReference type="ARBA" id="ARBA00022692"/>
    </source>
</evidence>
<evidence type="ECO:0000256" key="1">
    <source>
        <dbReference type="ARBA" id="ARBA00004370"/>
    </source>
</evidence>
<dbReference type="EMBL" id="PYGC01000001">
    <property type="protein sequence ID" value="PSK85092.1"/>
    <property type="molecule type" value="Genomic_DNA"/>
</dbReference>
<dbReference type="Pfam" id="PF01103">
    <property type="entry name" value="Omp85"/>
    <property type="match status" value="1"/>
</dbReference>
<gene>
    <name evidence="9" type="ORF">CLV93_10144</name>
</gene>
<evidence type="ECO:0000259" key="7">
    <source>
        <dbReference type="Pfam" id="PF01103"/>
    </source>
</evidence>
<dbReference type="InterPro" id="IPR000184">
    <property type="entry name" value="Bac_surfAg_D15"/>
</dbReference>
<dbReference type="InterPro" id="IPR039910">
    <property type="entry name" value="D15-like"/>
</dbReference>
<comment type="subcellular location">
    <subcellularLocation>
        <location evidence="1">Membrane</location>
    </subcellularLocation>
</comment>
<evidence type="ECO:0000256" key="4">
    <source>
        <dbReference type="ARBA" id="ARBA00023136"/>
    </source>
</evidence>
<keyword evidence="2 6" id="KW-0812">Transmembrane</keyword>
<protein>
    <submittedName>
        <fullName evidence="9">Outer membrane protein assembly factor BamA</fullName>
    </submittedName>
</protein>
<evidence type="ECO:0000313" key="9">
    <source>
        <dbReference type="EMBL" id="PSK85092.1"/>
    </source>
</evidence>
<feature type="domain" description="POTRA" evidence="8">
    <location>
        <begin position="48"/>
        <end position="151"/>
    </location>
</feature>
<sequence>MRFPIFEVLKDLLRIIKLISGLAFLVLLLFSCRTTKFVPQDEYLLNKVKVDVDTKQVDKQDLKNYLRQTPNTSILGFWKFHLALYNLSSRKKSDGWLKRIGEAPVIYDSFLTKRSDQELKRYMHNKGYYDAVVTDTVYRKKKKAEVVYRITANQPYTIDRYKVDVLDDSLRTIVHKDSSLSTIHEDENLDMDKLASERLRMVRTLKDQGYYRMNRNSISYEADTTLGKRQSAVTMLVGEREFQDSLGNVEYQPHQKFTFRNFYFLTEYEPRKALFGEHLNLDMVPQDTLKVDNYYFIYKNSLRFRPDLLMNANHIGDAGYYKVSEVERTYNELSLLRLFKVINIQFEETGKRDSLGNPMLDCVIQLTPSSKQSYSFALEGTNSSGNLGVAGNLNYQHRNLFKGGEILDVQLRGATERQSYGVKDSVKFFNTLETGIDTKLTLPKFLAPFRSTRLFQYSTPKTLFNLAYNYQRRPDYTRTIARASFGYQWKSSEYSTHRINLLDFNLVKMFSYDPKFIASIENLYIRSSYTDHSISSLNYIYTYNTQRLQKRTNYKYLRASFETAGNTLYAYSKLANRPQELTDSLAGGQYKFLGTPFAQYFRTDLEYRRGWVLDKYNTVVIRGFGGIAVPYGNSKQVPFERKYFTGGANDIRAWPVRSLGPGSYKADPNAFPNQTGDVKLEGNIEYRYKMIGMLEGALFLDVGNIWSLNDNRPGTEFRLGQFYKELAVGTGTGFRFDFSYVIFRLDVGMKLRDPSLPQGSRWIVGSRPLTSDDFNVTFAIGYPF</sequence>
<keyword evidence="4 6" id="KW-0472">Membrane</keyword>
<dbReference type="GO" id="GO:0019867">
    <property type="term" value="C:outer membrane"/>
    <property type="evidence" value="ECO:0007669"/>
    <property type="project" value="InterPro"/>
</dbReference>
<dbReference type="Proteomes" id="UP000240621">
    <property type="component" value="Unassembled WGS sequence"/>
</dbReference>
<name>A0A2P8CJG4_9BACT</name>
<keyword evidence="5" id="KW-0998">Cell outer membrane</keyword>
<reference evidence="9 10" key="1">
    <citation type="submission" date="2018-03" db="EMBL/GenBank/DDBJ databases">
        <title>Genomic Encyclopedia of Archaeal and Bacterial Type Strains, Phase II (KMG-II): from individual species to whole genera.</title>
        <authorList>
            <person name="Goeker M."/>
        </authorList>
    </citation>
    <scope>NUCLEOTIDE SEQUENCE [LARGE SCALE GENOMIC DNA]</scope>
    <source>
        <strain evidence="9 10">DSM 27267</strain>
    </source>
</reference>
<feature type="transmembrane region" description="Helical" evidence="6">
    <location>
        <begin position="12"/>
        <end position="30"/>
    </location>
</feature>
<dbReference type="Pfam" id="PF07244">
    <property type="entry name" value="POTRA"/>
    <property type="match status" value="1"/>
</dbReference>
<evidence type="ECO:0000256" key="3">
    <source>
        <dbReference type="ARBA" id="ARBA00022729"/>
    </source>
</evidence>
<evidence type="ECO:0000313" key="10">
    <source>
        <dbReference type="Proteomes" id="UP000240621"/>
    </source>
</evidence>
<evidence type="ECO:0000259" key="8">
    <source>
        <dbReference type="Pfam" id="PF07244"/>
    </source>
</evidence>
<proteinExistence type="predicted"/>
<feature type="domain" description="Bacterial surface antigen (D15)" evidence="7">
    <location>
        <begin position="399"/>
        <end position="756"/>
    </location>
</feature>
<organism evidence="9 10">
    <name type="scientific">Prolixibacter denitrificans</name>
    <dbReference type="NCBI Taxonomy" id="1541063"/>
    <lineage>
        <taxon>Bacteria</taxon>
        <taxon>Pseudomonadati</taxon>
        <taxon>Bacteroidota</taxon>
        <taxon>Bacteroidia</taxon>
        <taxon>Marinilabiliales</taxon>
        <taxon>Prolixibacteraceae</taxon>
        <taxon>Prolixibacter</taxon>
    </lineage>
</organism>
<dbReference type="AlphaFoldDB" id="A0A2P8CJG4"/>
<evidence type="ECO:0000256" key="6">
    <source>
        <dbReference type="SAM" id="Phobius"/>
    </source>
</evidence>
<dbReference type="PANTHER" id="PTHR12815">
    <property type="entry name" value="SORTING AND ASSEMBLY MACHINERY SAMM50 PROTEIN FAMILY MEMBER"/>
    <property type="match status" value="1"/>
</dbReference>
<comment type="caution">
    <text evidence="9">The sequence shown here is derived from an EMBL/GenBank/DDBJ whole genome shotgun (WGS) entry which is preliminary data.</text>
</comment>
<dbReference type="InterPro" id="IPR010827">
    <property type="entry name" value="BamA/TamA_POTRA"/>
</dbReference>
<dbReference type="PROSITE" id="PS51257">
    <property type="entry name" value="PROKAR_LIPOPROTEIN"/>
    <property type="match status" value="1"/>
</dbReference>
<evidence type="ECO:0000256" key="5">
    <source>
        <dbReference type="ARBA" id="ARBA00023237"/>
    </source>
</evidence>
<keyword evidence="3" id="KW-0732">Signal</keyword>
<keyword evidence="6" id="KW-1133">Transmembrane helix</keyword>
<dbReference type="Gene3D" id="2.40.160.50">
    <property type="entry name" value="membrane protein fhac: a member of the omp85/tpsb transporter family"/>
    <property type="match status" value="1"/>
</dbReference>
<dbReference type="PANTHER" id="PTHR12815:SF47">
    <property type="entry name" value="TRANSLOCATION AND ASSEMBLY MODULE SUBUNIT TAMA"/>
    <property type="match status" value="1"/>
</dbReference>
<accession>A0A2P8CJG4</accession>